<keyword evidence="6 9" id="KW-0812">Transmembrane</keyword>
<keyword evidence="4" id="KW-1003">Cell membrane</keyword>
<dbReference type="STRING" id="765698.Mesci_2593"/>
<proteinExistence type="inferred from homology"/>
<dbReference type="InterPro" id="IPR035906">
    <property type="entry name" value="MetI-like_sf"/>
</dbReference>
<dbReference type="CDD" id="cd06261">
    <property type="entry name" value="TM_PBP2"/>
    <property type="match status" value="1"/>
</dbReference>
<dbReference type="AlphaFoldDB" id="E8T7K6"/>
<evidence type="ECO:0000256" key="9">
    <source>
        <dbReference type="RuleBase" id="RU363032"/>
    </source>
</evidence>
<dbReference type="Proteomes" id="UP000007471">
    <property type="component" value="Chromosome"/>
</dbReference>
<dbReference type="GO" id="GO:0043190">
    <property type="term" value="C:ATP-binding cassette (ABC) transporter complex"/>
    <property type="evidence" value="ECO:0007669"/>
    <property type="project" value="InterPro"/>
</dbReference>
<feature type="transmembrane region" description="Helical" evidence="9">
    <location>
        <begin position="221"/>
        <end position="245"/>
    </location>
</feature>
<evidence type="ECO:0000256" key="1">
    <source>
        <dbReference type="ARBA" id="ARBA00004429"/>
    </source>
</evidence>
<dbReference type="NCBIfam" id="TIGR01726">
    <property type="entry name" value="HEQRo_perm_3TM"/>
    <property type="match status" value="1"/>
</dbReference>
<dbReference type="PATRIC" id="fig|765698.3.peg.3072"/>
<dbReference type="EMBL" id="CP002447">
    <property type="protein sequence ID" value="ADV11729.1"/>
    <property type="molecule type" value="Genomic_DNA"/>
</dbReference>
<evidence type="ECO:0000256" key="4">
    <source>
        <dbReference type="ARBA" id="ARBA00022475"/>
    </source>
</evidence>
<dbReference type="InterPro" id="IPR000515">
    <property type="entry name" value="MetI-like"/>
</dbReference>
<feature type="transmembrane region" description="Helical" evidence="9">
    <location>
        <begin position="120"/>
        <end position="137"/>
    </location>
</feature>
<keyword evidence="7 9" id="KW-1133">Transmembrane helix</keyword>
<keyword evidence="5" id="KW-0997">Cell inner membrane</keyword>
<reference evidence="12" key="1">
    <citation type="submission" date="2011-01" db="EMBL/GenBank/DDBJ databases">
        <title>Complete sequence of chromosome of Mesorhizobium ciceri bv. biserrulae WSM1271.</title>
        <authorList>
            <person name="Lucas S."/>
            <person name="Copeland A."/>
            <person name="Lapidus A."/>
            <person name="Cheng J.-F."/>
            <person name="Goodwin L."/>
            <person name="Pitluck S."/>
            <person name="Teshima H."/>
            <person name="Detter J.C."/>
            <person name="Han C."/>
            <person name="Tapia R."/>
            <person name="Land M."/>
            <person name="Hauser L."/>
            <person name="Kyrpides N."/>
            <person name="Ivanova N."/>
            <person name="Nandasena K."/>
            <person name="Reeve W.G."/>
            <person name="Howieson J.G."/>
            <person name="O'Hara G."/>
            <person name="Tiwari R.P."/>
            <person name="Woyke T."/>
        </authorList>
    </citation>
    <scope>NUCLEOTIDE SEQUENCE [LARGE SCALE GENOMIC DNA]</scope>
    <source>
        <strain evidence="12">HAMBI 2942 / LMG 23838 / WSM1271</strain>
    </source>
</reference>
<keyword evidence="3 9" id="KW-0813">Transport</keyword>
<feature type="transmembrane region" description="Helical" evidence="9">
    <location>
        <begin position="45"/>
        <end position="71"/>
    </location>
</feature>
<feature type="transmembrane region" description="Helical" evidence="9">
    <location>
        <begin position="91"/>
        <end position="113"/>
    </location>
</feature>
<dbReference type="InterPro" id="IPR010065">
    <property type="entry name" value="AA_ABC_transptr_permease_3TM"/>
</dbReference>
<gene>
    <name evidence="11" type="ordered locus">Mesci_2593</name>
</gene>
<feature type="domain" description="ABC transmembrane type-1" evidence="10">
    <location>
        <begin position="41"/>
        <end position="242"/>
    </location>
</feature>
<dbReference type="Gene3D" id="1.10.3720.10">
    <property type="entry name" value="MetI-like"/>
    <property type="match status" value="1"/>
</dbReference>
<dbReference type="GO" id="GO:0022857">
    <property type="term" value="F:transmembrane transporter activity"/>
    <property type="evidence" value="ECO:0007669"/>
    <property type="project" value="InterPro"/>
</dbReference>
<comment type="similarity">
    <text evidence="2">Belongs to the binding-protein-dependent transport system permease family. HisMQ subfamily.</text>
</comment>
<dbReference type="PROSITE" id="PS50928">
    <property type="entry name" value="ABC_TM1"/>
    <property type="match status" value="1"/>
</dbReference>
<evidence type="ECO:0000256" key="3">
    <source>
        <dbReference type="ARBA" id="ARBA00022448"/>
    </source>
</evidence>
<organism evidence="11 12">
    <name type="scientific">Mesorhizobium ciceri biovar biserrulae (strain HAMBI 2942 / LMG 23838 / WSM1271)</name>
    <dbReference type="NCBI Taxonomy" id="765698"/>
    <lineage>
        <taxon>Bacteria</taxon>
        <taxon>Pseudomonadati</taxon>
        <taxon>Pseudomonadota</taxon>
        <taxon>Alphaproteobacteria</taxon>
        <taxon>Hyphomicrobiales</taxon>
        <taxon>Phyllobacteriaceae</taxon>
        <taxon>Mesorhizobium</taxon>
    </lineage>
</organism>
<sequence>MRPERRAHALRWHDKTRATQMEFGLWQVWEAGWVTAILRGASITILVGLVSMAAGLVIGIVCGLIKWARIFPLSLLVDAYTSLVRGVPELLIIYLLFFSSVEFVTKVVTAFGYAGVAESGYAFVIAVIAIGAISGAYSTEVVRGALGAIPNGHIEAARALGLSGGRIFRRIIAPQMLRIAVPGINNVWQTTIKDTALVSVVGLQELMRISFIGANSTRHPFIFYLIAAVVYLAITLVSQAGFDGIERLLRVRTRK</sequence>
<evidence type="ECO:0000256" key="6">
    <source>
        <dbReference type="ARBA" id="ARBA00022692"/>
    </source>
</evidence>
<evidence type="ECO:0000256" key="7">
    <source>
        <dbReference type="ARBA" id="ARBA00022989"/>
    </source>
</evidence>
<protein>
    <submittedName>
        <fullName evidence="11">Polar amino acid ABC transporter, inner membrane subunit</fullName>
    </submittedName>
</protein>
<dbReference type="HOGENOM" id="CLU_019602_1_4_5"/>
<keyword evidence="8 9" id="KW-0472">Membrane</keyword>
<evidence type="ECO:0000313" key="12">
    <source>
        <dbReference type="Proteomes" id="UP000007471"/>
    </source>
</evidence>
<dbReference type="SUPFAM" id="SSF161098">
    <property type="entry name" value="MetI-like"/>
    <property type="match status" value="1"/>
</dbReference>
<dbReference type="eggNOG" id="COG4215">
    <property type="taxonomic scope" value="Bacteria"/>
</dbReference>
<dbReference type="InterPro" id="IPR051613">
    <property type="entry name" value="ABC_transp_permease_HisMQ"/>
</dbReference>
<evidence type="ECO:0000259" key="10">
    <source>
        <dbReference type="PROSITE" id="PS50928"/>
    </source>
</evidence>
<evidence type="ECO:0000256" key="5">
    <source>
        <dbReference type="ARBA" id="ARBA00022519"/>
    </source>
</evidence>
<evidence type="ECO:0000256" key="2">
    <source>
        <dbReference type="ARBA" id="ARBA00010072"/>
    </source>
</evidence>
<name>E8T7K6_MESCW</name>
<dbReference type="KEGG" id="mci:Mesci_2593"/>
<dbReference type="Pfam" id="PF00528">
    <property type="entry name" value="BPD_transp_1"/>
    <property type="match status" value="1"/>
</dbReference>
<dbReference type="PANTHER" id="PTHR30133:SF2">
    <property type="entry name" value="ARGININE ABC TRANSPORTER PERMEASE PROTEIN ARTQ"/>
    <property type="match status" value="1"/>
</dbReference>
<comment type="subcellular location">
    <subcellularLocation>
        <location evidence="1">Cell inner membrane</location>
        <topology evidence="1">Multi-pass membrane protein</topology>
    </subcellularLocation>
    <subcellularLocation>
        <location evidence="9">Cell membrane</location>
        <topology evidence="9">Multi-pass membrane protein</topology>
    </subcellularLocation>
</comment>
<dbReference type="PANTHER" id="PTHR30133">
    <property type="entry name" value="CATIONIC AMINO ACID TRANSPORTER, MEMBRANE COMPONENT"/>
    <property type="match status" value="1"/>
</dbReference>
<evidence type="ECO:0000313" key="11">
    <source>
        <dbReference type="EMBL" id="ADV11729.1"/>
    </source>
</evidence>
<evidence type="ECO:0000256" key="8">
    <source>
        <dbReference type="ARBA" id="ARBA00023136"/>
    </source>
</evidence>
<dbReference type="OrthoDB" id="9815029at2"/>
<accession>E8T7K6</accession>